<feature type="region of interest" description="Disordered" evidence="1">
    <location>
        <begin position="1"/>
        <end position="21"/>
    </location>
</feature>
<keyword evidence="2" id="KW-1133">Transmembrane helix</keyword>
<name>A0A2T1BY91_9CYAN</name>
<dbReference type="EMBL" id="PVWJ01000139">
    <property type="protein sequence ID" value="PSB00996.1"/>
    <property type="molecule type" value="Genomic_DNA"/>
</dbReference>
<feature type="transmembrane region" description="Helical" evidence="2">
    <location>
        <begin position="21"/>
        <end position="41"/>
    </location>
</feature>
<accession>A0A2T1BY91</accession>
<reference evidence="3 4" key="1">
    <citation type="submission" date="2018-02" db="EMBL/GenBank/DDBJ databases">
        <authorList>
            <person name="Cohen D.B."/>
            <person name="Kent A.D."/>
        </authorList>
    </citation>
    <scope>NUCLEOTIDE SEQUENCE [LARGE SCALE GENOMIC DNA]</scope>
    <source>
        <strain evidence="3 4">CCAP 1448/3</strain>
    </source>
</reference>
<protein>
    <submittedName>
        <fullName evidence="3">Uncharacterized protein</fullName>
    </submittedName>
</protein>
<dbReference type="OrthoDB" id="516277at2"/>
<keyword evidence="2" id="KW-0472">Membrane</keyword>
<reference evidence="3 4" key="2">
    <citation type="submission" date="2018-03" db="EMBL/GenBank/DDBJ databases">
        <title>The ancient ancestry and fast evolution of plastids.</title>
        <authorList>
            <person name="Moore K.R."/>
            <person name="Magnabosco C."/>
            <person name="Momper L."/>
            <person name="Gold D.A."/>
            <person name="Bosak T."/>
            <person name="Fournier G.P."/>
        </authorList>
    </citation>
    <scope>NUCLEOTIDE SEQUENCE [LARGE SCALE GENOMIC DNA]</scope>
    <source>
        <strain evidence="3 4">CCAP 1448/3</strain>
    </source>
</reference>
<sequence length="78" mass="8494">MSQKNSKPIEGLEKDEAKSRDSTGFILSLATAPFLVTFLAAEKLLELLLVTGHASEEIFRGDRLPVLNFPTTSDKSDG</sequence>
<feature type="compositionally biased region" description="Basic and acidic residues" evidence="1">
    <location>
        <begin position="10"/>
        <end position="21"/>
    </location>
</feature>
<keyword evidence="2" id="KW-0812">Transmembrane</keyword>
<proteinExistence type="predicted"/>
<comment type="caution">
    <text evidence="3">The sequence shown here is derived from an EMBL/GenBank/DDBJ whole genome shotgun (WGS) entry which is preliminary data.</text>
</comment>
<gene>
    <name evidence="3" type="ORF">C7B64_20590</name>
</gene>
<organism evidence="3 4">
    <name type="scientific">Merismopedia glauca CCAP 1448/3</name>
    <dbReference type="NCBI Taxonomy" id="1296344"/>
    <lineage>
        <taxon>Bacteria</taxon>
        <taxon>Bacillati</taxon>
        <taxon>Cyanobacteriota</taxon>
        <taxon>Cyanophyceae</taxon>
        <taxon>Synechococcales</taxon>
        <taxon>Merismopediaceae</taxon>
        <taxon>Merismopedia</taxon>
    </lineage>
</organism>
<evidence type="ECO:0000313" key="4">
    <source>
        <dbReference type="Proteomes" id="UP000238762"/>
    </source>
</evidence>
<evidence type="ECO:0000256" key="2">
    <source>
        <dbReference type="SAM" id="Phobius"/>
    </source>
</evidence>
<dbReference type="RefSeq" id="WP_106290894.1">
    <property type="nucleotide sequence ID" value="NZ_CAWNTC010000173.1"/>
</dbReference>
<dbReference type="AlphaFoldDB" id="A0A2T1BY91"/>
<dbReference type="Proteomes" id="UP000238762">
    <property type="component" value="Unassembled WGS sequence"/>
</dbReference>
<evidence type="ECO:0000256" key="1">
    <source>
        <dbReference type="SAM" id="MobiDB-lite"/>
    </source>
</evidence>
<evidence type="ECO:0000313" key="3">
    <source>
        <dbReference type="EMBL" id="PSB00996.1"/>
    </source>
</evidence>
<keyword evidence="4" id="KW-1185">Reference proteome</keyword>